<dbReference type="Proteomes" id="UP000460135">
    <property type="component" value="Unassembled WGS sequence"/>
</dbReference>
<dbReference type="Gene3D" id="1.25.40.390">
    <property type="match status" value="1"/>
</dbReference>
<dbReference type="InterPro" id="IPR033985">
    <property type="entry name" value="SusD-like_N"/>
</dbReference>
<name>A0A6N3V933_BACOV</name>
<feature type="domain" description="RagB/SusD" evidence="7">
    <location>
        <begin position="258"/>
        <end position="507"/>
    </location>
</feature>
<dbReference type="Pfam" id="PF07980">
    <property type="entry name" value="SusD_RagB"/>
    <property type="match status" value="1"/>
</dbReference>
<accession>A0A6N3V933</accession>
<dbReference type="InterPro" id="IPR012944">
    <property type="entry name" value="SusD_RagB_dom"/>
</dbReference>
<evidence type="ECO:0000313" key="9">
    <source>
        <dbReference type="EMBL" id="KAA3804539.1"/>
    </source>
</evidence>
<keyword evidence="5" id="KW-0998">Cell outer membrane</keyword>
<feature type="chain" id="PRO_5026820225" evidence="6">
    <location>
        <begin position="21"/>
        <end position="508"/>
    </location>
</feature>
<comment type="similarity">
    <text evidence="2">Belongs to the SusD family.</text>
</comment>
<dbReference type="Pfam" id="PF14322">
    <property type="entry name" value="SusD-like_3"/>
    <property type="match status" value="1"/>
</dbReference>
<dbReference type="InterPro" id="IPR011990">
    <property type="entry name" value="TPR-like_helical_dom_sf"/>
</dbReference>
<sequence>MLKYISIGLLLIFTSTFCGCKLDTDDEDKMPGDKFWSGSPANAEAFMLSIYQSLRTATTSCGFFLYSGDVRCAPITGQSTKNYLYLIQNNMKDYKGVKDSKEEGSSKDCGAIYNWKNMYRVVQGANIMMEEITNIQGLSGEEVELYRAECCFLRSLAYFFMVRMFGDVPYYTEAYFANPLPRTDKSVVLKNCLVDLQTFLDNDPEGKILRWRNGNGSWRANRGSVLALMMHINMWLAFFDADNAHTYYSEVKRLAEIDSWIDGTYYSLQPMEQMSNVFRGDSNEGLFEIAQNITMGEIFNTDNMWCTKVVYEVRNQTKPEFAYSEAFLTQLYPKETKDLRKEYWFNYLYREEETGGSSSIRPIEIIKLLNADEYKSSTIPNAGNYIVFRLADVILLYAEALNNLGEVEKALQEVNRIRQRAGAPDFTMEDDLDASIYWERVRELLGEGQYFYDLVRTMKIADTSFAVFSDDSGHRETMANLRQGSWTWPIYKGALDNNPYMSKNIYWE</sequence>
<evidence type="ECO:0000259" key="8">
    <source>
        <dbReference type="Pfam" id="PF14322"/>
    </source>
</evidence>
<gene>
    <name evidence="9" type="ORF">F3F51_12085</name>
</gene>
<evidence type="ECO:0000256" key="3">
    <source>
        <dbReference type="ARBA" id="ARBA00022729"/>
    </source>
</evidence>
<comment type="caution">
    <text evidence="9">The sequence shown here is derived from an EMBL/GenBank/DDBJ whole genome shotgun (WGS) entry which is preliminary data.</text>
</comment>
<dbReference type="PROSITE" id="PS51257">
    <property type="entry name" value="PROKAR_LIPOPROTEIN"/>
    <property type="match status" value="1"/>
</dbReference>
<dbReference type="GO" id="GO:0009279">
    <property type="term" value="C:cell outer membrane"/>
    <property type="evidence" value="ECO:0007669"/>
    <property type="project" value="UniProtKB-SubCell"/>
</dbReference>
<evidence type="ECO:0000259" key="7">
    <source>
        <dbReference type="Pfam" id="PF07980"/>
    </source>
</evidence>
<evidence type="ECO:0000256" key="1">
    <source>
        <dbReference type="ARBA" id="ARBA00004442"/>
    </source>
</evidence>
<dbReference type="AlphaFoldDB" id="A0A6N3V933"/>
<evidence type="ECO:0000256" key="6">
    <source>
        <dbReference type="SAM" id="SignalP"/>
    </source>
</evidence>
<evidence type="ECO:0000256" key="5">
    <source>
        <dbReference type="ARBA" id="ARBA00023237"/>
    </source>
</evidence>
<evidence type="ECO:0000256" key="4">
    <source>
        <dbReference type="ARBA" id="ARBA00023136"/>
    </source>
</evidence>
<keyword evidence="4" id="KW-0472">Membrane</keyword>
<keyword evidence="3 6" id="KW-0732">Signal</keyword>
<comment type="subcellular location">
    <subcellularLocation>
        <location evidence="1">Cell outer membrane</location>
    </subcellularLocation>
</comment>
<feature type="signal peptide" evidence="6">
    <location>
        <begin position="1"/>
        <end position="20"/>
    </location>
</feature>
<evidence type="ECO:0000313" key="10">
    <source>
        <dbReference type="Proteomes" id="UP000460135"/>
    </source>
</evidence>
<organism evidence="9 10">
    <name type="scientific">Bacteroides ovatus</name>
    <dbReference type="NCBI Taxonomy" id="28116"/>
    <lineage>
        <taxon>Bacteria</taxon>
        <taxon>Pseudomonadati</taxon>
        <taxon>Bacteroidota</taxon>
        <taxon>Bacteroidia</taxon>
        <taxon>Bacteroidales</taxon>
        <taxon>Bacteroidaceae</taxon>
        <taxon>Bacteroides</taxon>
    </lineage>
</organism>
<reference evidence="9 10" key="1">
    <citation type="journal article" date="2019" name="Nat. Med.">
        <title>A library of human gut bacterial isolates paired with longitudinal multiomics data enables mechanistic microbiome research.</title>
        <authorList>
            <person name="Poyet M."/>
            <person name="Groussin M."/>
            <person name="Gibbons S.M."/>
            <person name="Avila-Pacheco J."/>
            <person name="Jiang X."/>
            <person name="Kearney S.M."/>
            <person name="Perrotta A.R."/>
            <person name="Berdy B."/>
            <person name="Zhao S."/>
            <person name="Lieberman T.D."/>
            <person name="Swanson P.K."/>
            <person name="Smith M."/>
            <person name="Roesemann S."/>
            <person name="Alexander J.E."/>
            <person name="Rich S.A."/>
            <person name="Livny J."/>
            <person name="Vlamakis H."/>
            <person name="Clish C."/>
            <person name="Bullock K."/>
            <person name="Deik A."/>
            <person name="Scott J."/>
            <person name="Pierce K.A."/>
            <person name="Xavier R.J."/>
            <person name="Alm E.J."/>
        </authorList>
    </citation>
    <scope>NUCLEOTIDE SEQUENCE [LARGE SCALE GENOMIC DNA]</scope>
    <source>
        <strain evidence="9 10">BIOML-A183</strain>
    </source>
</reference>
<feature type="domain" description="SusD-like N-terminal" evidence="8">
    <location>
        <begin position="97"/>
        <end position="174"/>
    </location>
</feature>
<protein>
    <submittedName>
        <fullName evidence="9">RagB/SusD family nutrient uptake outer membrane protein</fullName>
    </submittedName>
</protein>
<dbReference type="EMBL" id="VWLX01000008">
    <property type="protein sequence ID" value="KAA3804539.1"/>
    <property type="molecule type" value="Genomic_DNA"/>
</dbReference>
<dbReference type="CDD" id="cd08977">
    <property type="entry name" value="SusD"/>
    <property type="match status" value="1"/>
</dbReference>
<proteinExistence type="inferred from homology"/>
<evidence type="ECO:0000256" key="2">
    <source>
        <dbReference type="ARBA" id="ARBA00006275"/>
    </source>
</evidence>
<dbReference type="SUPFAM" id="SSF48452">
    <property type="entry name" value="TPR-like"/>
    <property type="match status" value="1"/>
</dbReference>